<dbReference type="PANTHER" id="PTHR13440">
    <property type="entry name" value="BLOC-1 RELATED COMPLEX SUBUNIT 6"/>
    <property type="match status" value="1"/>
</dbReference>
<gene>
    <name evidence="3" type="ORF">RUM44_011428</name>
</gene>
<evidence type="ECO:0000259" key="2">
    <source>
        <dbReference type="Pfam" id="PF10157"/>
    </source>
</evidence>
<keyword evidence="4" id="KW-1185">Reference proteome</keyword>
<dbReference type="EMBL" id="JAWJWF010000046">
    <property type="protein sequence ID" value="KAK6624569.1"/>
    <property type="molecule type" value="Genomic_DNA"/>
</dbReference>
<accession>A0ABR1AQC3</accession>
<sequence>MDAKEEEDSAPFKPETDDSLHEMTQSYSEISVDSNDSEKESFIFALQKVLNTKGRPKSLDIQSERVNDSSILEFLHKDGTVEQDGDKIMFFSEDLEKKIKLSSPVSKQDFSLSGTDGVKSPSSCLYRQALEPTLPSLDATVLNELEADARRVATAVDSLTENLAGILRSISALTVDCLETYRDAVCSTCDAVDSNIKSMYQLMAKCEELSKAMKPTYTLTEHIKEIKRLLDLYENSSNV</sequence>
<comment type="caution">
    <text evidence="3">The sequence shown here is derived from an EMBL/GenBank/DDBJ whole genome shotgun (WGS) entry which is preliminary data.</text>
</comment>
<dbReference type="Proteomes" id="UP001359485">
    <property type="component" value="Unassembled WGS sequence"/>
</dbReference>
<reference evidence="3 4" key="1">
    <citation type="submission" date="2023-09" db="EMBL/GenBank/DDBJ databases">
        <title>Genomes of two closely related lineages of the louse Polyplax serrata with different host specificities.</title>
        <authorList>
            <person name="Martinu J."/>
            <person name="Tarabai H."/>
            <person name="Stefka J."/>
            <person name="Hypsa V."/>
        </authorList>
    </citation>
    <scope>NUCLEOTIDE SEQUENCE [LARGE SCALE GENOMIC DNA]</scope>
    <source>
        <strain evidence="3">98ZLc_SE</strain>
    </source>
</reference>
<dbReference type="PANTHER" id="PTHR13440:SF7">
    <property type="entry name" value="BLOC-1 RELATED COMPLEX SUBUNIT 6"/>
    <property type="match status" value="1"/>
</dbReference>
<name>A0ABR1AQC3_POLSC</name>
<evidence type="ECO:0000313" key="3">
    <source>
        <dbReference type="EMBL" id="KAK6624569.1"/>
    </source>
</evidence>
<evidence type="ECO:0000313" key="4">
    <source>
        <dbReference type="Proteomes" id="UP001359485"/>
    </source>
</evidence>
<feature type="compositionally biased region" description="Polar residues" evidence="1">
    <location>
        <begin position="22"/>
        <end position="34"/>
    </location>
</feature>
<evidence type="ECO:0000256" key="1">
    <source>
        <dbReference type="SAM" id="MobiDB-lite"/>
    </source>
</evidence>
<feature type="domain" description="BLOC-1-related complex subunit 6 C-terminal helix" evidence="2">
    <location>
        <begin position="135"/>
        <end position="233"/>
    </location>
</feature>
<dbReference type="Pfam" id="PF10157">
    <property type="entry name" value="BORCS6"/>
    <property type="match status" value="1"/>
</dbReference>
<dbReference type="InterPro" id="IPR019314">
    <property type="entry name" value="BORCS6"/>
</dbReference>
<protein>
    <recommendedName>
        <fullName evidence="2">BLOC-1-related complex subunit 6 C-terminal helix domain-containing protein</fullName>
    </recommendedName>
</protein>
<dbReference type="InterPro" id="IPR046465">
    <property type="entry name" value="BORCS6_C"/>
</dbReference>
<proteinExistence type="predicted"/>
<organism evidence="3 4">
    <name type="scientific">Polyplax serrata</name>
    <name type="common">Common mouse louse</name>
    <dbReference type="NCBI Taxonomy" id="468196"/>
    <lineage>
        <taxon>Eukaryota</taxon>
        <taxon>Metazoa</taxon>
        <taxon>Ecdysozoa</taxon>
        <taxon>Arthropoda</taxon>
        <taxon>Hexapoda</taxon>
        <taxon>Insecta</taxon>
        <taxon>Pterygota</taxon>
        <taxon>Neoptera</taxon>
        <taxon>Paraneoptera</taxon>
        <taxon>Psocodea</taxon>
        <taxon>Troctomorpha</taxon>
        <taxon>Phthiraptera</taxon>
        <taxon>Anoplura</taxon>
        <taxon>Polyplacidae</taxon>
        <taxon>Polyplax</taxon>
    </lineage>
</organism>
<feature type="region of interest" description="Disordered" evidence="1">
    <location>
        <begin position="1"/>
        <end position="35"/>
    </location>
</feature>